<reference evidence="2 3" key="1">
    <citation type="submission" date="2014-02" db="EMBL/GenBank/DDBJ databases">
        <authorList>
            <person name="Sibley D."/>
            <person name="Venepally P."/>
            <person name="Karamycheva S."/>
            <person name="Hadjithomas M."/>
            <person name="Khan A."/>
            <person name="Brunk B."/>
            <person name="Roos D."/>
            <person name="Caler E."/>
            <person name="Lorenzi H."/>
        </authorList>
    </citation>
    <scope>NUCLEOTIDE SEQUENCE [LARGE SCALE GENOMIC DNA]</scope>
    <source>
        <strain evidence="2 3">GAB2-2007-GAL-DOM2</strain>
    </source>
</reference>
<evidence type="ECO:0000313" key="2">
    <source>
        <dbReference type="EMBL" id="KFG31696.1"/>
    </source>
</evidence>
<name>A0A086JHS8_TOXGO</name>
<protein>
    <submittedName>
        <fullName evidence="2">Uncharacterized protein</fullName>
    </submittedName>
</protein>
<organism evidence="2 3">
    <name type="scientific">Toxoplasma gondii GAB2-2007-GAL-DOM2</name>
    <dbReference type="NCBI Taxonomy" id="1130820"/>
    <lineage>
        <taxon>Eukaryota</taxon>
        <taxon>Sar</taxon>
        <taxon>Alveolata</taxon>
        <taxon>Apicomplexa</taxon>
        <taxon>Conoidasida</taxon>
        <taxon>Coccidia</taxon>
        <taxon>Eucoccidiorida</taxon>
        <taxon>Eimeriorina</taxon>
        <taxon>Sarcocystidae</taxon>
        <taxon>Toxoplasma</taxon>
    </lineage>
</organism>
<evidence type="ECO:0000313" key="3">
    <source>
        <dbReference type="Proteomes" id="UP000028837"/>
    </source>
</evidence>
<proteinExistence type="predicted"/>
<feature type="compositionally biased region" description="Basic and acidic residues" evidence="1">
    <location>
        <begin position="160"/>
        <end position="170"/>
    </location>
</feature>
<dbReference type="VEuPathDB" id="ToxoDB:TGDOM2_236230"/>
<evidence type="ECO:0000256" key="1">
    <source>
        <dbReference type="SAM" id="MobiDB-lite"/>
    </source>
</evidence>
<gene>
    <name evidence="2" type="ORF">TGDOM2_236230</name>
</gene>
<feature type="region of interest" description="Disordered" evidence="1">
    <location>
        <begin position="117"/>
        <end position="136"/>
    </location>
</feature>
<feature type="region of interest" description="Disordered" evidence="1">
    <location>
        <begin position="143"/>
        <end position="170"/>
    </location>
</feature>
<sequence length="170" mass="19160">MLRRLRVAEILREEQRAARKRQCLAAASCLHAEGRAEAPGGPEKERKRLRPFSEEAKVERKTRKVGKRREIAVDSRQFRSISCELPDSFASEVADERTRENAAFLWSTEAESAILGDSTRSNWPSDPFESQVKGHNQVLFADNKSRVTISSRPASARPAASEHDMRAILT</sequence>
<accession>A0A086JHS8</accession>
<dbReference type="EMBL" id="AHZU02001497">
    <property type="protein sequence ID" value="KFG31696.1"/>
    <property type="molecule type" value="Genomic_DNA"/>
</dbReference>
<dbReference type="AlphaFoldDB" id="A0A086JHS8"/>
<feature type="compositionally biased region" description="Low complexity" evidence="1">
    <location>
        <begin position="150"/>
        <end position="159"/>
    </location>
</feature>
<dbReference type="Proteomes" id="UP000028837">
    <property type="component" value="Unassembled WGS sequence"/>
</dbReference>
<comment type="caution">
    <text evidence="2">The sequence shown here is derived from an EMBL/GenBank/DDBJ whole genome shotgun (WGS) entry which is preliminary data.</text>
</comment>